<dbReference type="GO" id="GO:0008146">
    <property type="term" value="F:sulfotransferase activity"/>
    <property type="evidence" value="ECO:0007669"/>
    <property type="project" value="InterPro"/>
</dbReference>
<accession>A0AA38M793</accession>
<reference evidence="4" key="1">
    <citation type="journal article" date="2023" name="G3 (Bethesda)">
        <title>Whole genome assemblies of Zophobas morio and Tenebrio molitor.</title>
        <authorList>
            <person name="Kaur S."/>
            <person name="Stinson S.A."/>
            <person name="diCenzo G.C."/>
        </authorList>
    </citation>
    <scope>NUCLEOTIDE SEQUENCE</scope>
    <source>
        <strain evidence="4">QUZm001</strain>
    </source>
</reference>
<dbReference type="Proteomes" id="UP001168821">
    <property type="component" value="Unassembled WGS sequence"/>
</dbReference>
<name>A0AA38M793_9CUCU</name>
<evidence type="ECO:0000313" key="4">
    <source>
        <dbReference type="EMBL" id="KAJ3645966.1"/>
    </source>
</evidence>
<evidence type="ECO:0000256" key="1">
    <source>
        <dbReference type="ARBA" id="ARBA00005771"/>
    </source>
</evidence>
<evidence type="ECO:0000259" key="3">
    <source>
        <dbReference type="Pfam" id="PF00685"/>
    </source>
</evidence>
<dbReference type="EMBL" id="JALNTZ010000007">
    <property type="protein sequence ID" value="KAJ3645966.1"/>
    <property type="molecule type" value="Genomic_DNA"/>
</dbReference>
<sequence>MAESKFPLTVSELSEEDREIAKKLYAEEFVQVGEKKWFTRKSFTKYGPEFYNFSVRSDDVWLLGYERSGTTVSQEIAWLICNNVDVDKAKQLTLIQRFPSLEHILFYSPEESKDEEKKISDQIVKSYADLSEATEKRFIKSHLPFSLLPTNLTTSGCKIIYLIREPKDVITSNYVIYEKFSKIKPFVEFPVFWDAFKKNLVLWGPYFEHLKEAWKFREHENVLVVFYDDLLNNQKEWIKKIAQFLGKNLSEENIASISEYCKKAFTKSPTADKTDEEKFVLETGKWKKYFVGPLETEVEDWINENIKDTGICFSSKAENQ</sequence>
<dbReference type="Gene3D" id="3.40.50.300">
    <property type="entry name" value="P-loop containing nucleotide triphosphate hydrolases"/>
    <property type="match status" value="1"/>
</dbReference>
<gene>
    <name evidence="4" type="ORF">Zmor_023582</name>
</gene>
<dbReference type="InterPro" id="IPR000863">
    <property type="entry name" value="Sulfotransferase_dom"/>
</dbReference>
<organism evidence="4 5">
    <name type="scientific">Zophobas morio</name>
    <dbReference type="NCBI Taxonomy" id="2755281"/>
    <lineage>
        <taxon>Eukaryota</taxon>
        <taxon>Metazoa</taxon>
        <taxon>Ecdysozoa</taxon>
        <taxon>Arthropoda</taxon>
        <taxon>Hexapoda</taxon>
        <taxon>Insecta</taxon>
        <taxon>Pterygota</taxon>
        <taxon>Neoptera</taxon>
        <taxon>Endopterygota</taxon>
        <taxon>Coleoptera</taxon>
        <taxon>Polyphaga</taxon>
        <taxon>Cucujiformia</taxon>
        <taxon>Tenebrionidae</taxon>
        <taxon>Zophobas</taxon>
    </lineage>
</organism>
<dbReference type="SUPFAM" id="SSF52540">
    <property type="entry name" value="P-loop containing nucleoside triphosphate hydrolases"/>
    <property type="match status" value="1"/>
</dbReference>
<dbReference type="PANTHER" id="PTHR11783">
    <property type="entry name" value="SULFOTRANSFERASE SULT"/>
    <property type="match status" value="1"/>
</dbReference>
<comment type="similarity">
    <text evidence="1">Belongs to the sulfotransferase 1 family.</text>
</comment>
<proteinExistence type="inferred from homology"/>
<evidence type="ECO:0000256" key="2">
    <source>
        <dbReference type="ARBA" id="ARBA00022679"/>
    </source>
</evidence>
<keyword evidence="2" id="KW-0808">Transferase</keyword>
<dbReference type="Pfam" id="PF00685">
    <property type="entry name" value="Sulfotransfer_1"/>
    <property type="match status" value="1"/>
</dbReference>
<evidence type="ECO:0000313" key="5">
    <source>
        <dbReference type="Proteomes" id="UP001168821"/>
    </source>
</evidence>
<comment type="caution">
    <text evidence="4">The sequence shown here is derived from an EMBL/GenBank/DDBJ whole genome shotgun (WGS) entry which is preliminary data.</text>
</comment>
<dbReference type="AlphaFoldDB" id="A0AA38M793"/>
<feature type="domain" description="Sulfotransferase" evidence="3">
    <location>
        <begin position="58"/>
        <end position="310"/>
    </location>
</feature>
<protein>
    <recommendedName>
        <fullName evidence="3">Sulfotransferase domain-containing protein</fullName>
    </recommendedName>
</protein>
<keyword evidence="5" id="KW-1185">Reference proteome</keyword>
<dbReference type="InterPro" id="IPR027417">
    <property type="entry name" value="P-loop_NTPase"/>
</dbReference>